<dbReference type="Pfam" id="PF08100">
    <property type="entry name" value="Dimerisation"/>
    <property type="match status" value="1"/>
</dbReference>
<dbReference type="Pfam" id="PF00891">
    <property type="entry name" value="Methyltransf_2"/>
    <property type="match status" value="1"/>
</dbReference>
<evidence type="ECO:0000256" key="2">
    <source>
        <dbReference type="ARBA" id="ARBA00022679"/>
    </source>
</evidence>
<dbReference type="GO" id="GO:0008171">
    <property type="term" value="F:O-methyltransferase activity"/>
    <property type="evidence" value="ECO:0007669"/>
    <property type="project" value="InterPro"/>
</dbReference>
<dbReference type="GO" id="GO:0046983">
    <property type="term" value="F:protein dimerization activity"/>
    <property type="evidence" value="ECO:0007669"/>
    <property type="project" value="InterPro"/>
</dbReference>
<dbReference type="OrthoDB" id="757282at2759"/>
<dbReference type="AlphaFoldDB" id="A0A9D5H5C6"/>
<feature type="domain" description="O-methyltransferase dimerisation" evidence="6">
    <location>
        <begin position="17"/>
        <end position="100"/>
    </location>
</feature>
<sequence length="355" mass="39120">MEFTTAELLQAQSHVYNLTLSYLKSMSLKAAIDLRIADVLHKHGKPMPLTELISSLSIHPSKTNTFRRLMRALIHQRIFSTVDESQDSYLLTPTSHLLLSGTSTSLTPFVQLILHPIVSHTAEVLALWFTSPEEEIPTPFWLFHGKGMFEVADGQPEFNRLFNEGMASDAGLVVEAVMRTCGDVFRGLESLVDVGGGTGAMALAIADAFPEMKCTVFDLPHVVAGRTEIKGVRFVGGDMFVSVPPATAALLKWVLHDWSDEDCIKIITHCKEAIQSKDKGGKIIIIDIVVGAVMDNNHANAEESQLLFDLQMLAVTTGKERNESERQDLFFKAGFTSYKITPLPGGIRSVTEVYT</sequence>
<reference evidence="7" key="2">
    <citation type="journal article" date="2022" name="Hortic Res">
        <title>The genome of Dioscorea zingiberensis sheds light on the biosynthesis, origin and evolution of the medicinally important diosgenin saponins.</title>
        <authorList>
            <person name="Li Y."/>
            <person name="Tan C."/>
            <person name="Li Z."/>
            <person name="Guo J."/>
            <person name="Li S."/>
            <person name="Chen X."/>
            <person name="Wang C."/>
            <person name="Dai X."/>
            <person name="Yang H."/>
            <person name="Song W."/>
            <person name="Hou L."/>
            <person name="Xu J."/>
            <person name="Tong Z."/>
            <person name="Xu A."/>
            <person name="Yuan X."/>
            <person name="Wang W."/>
            <person name="Yang Q."/>
            <person name="Chen L."/>
            <person name="Sun Z."/>
            <person name="Wang K."/>
            <person name="Pan B."/>
            <person name="Chen J."/>
            <person name="Bao Y."/>
            <person name="Liu F."/>
            <person name="Qi X."/>
            <person name="Gang D.R."/>
            <person name="Wen J."/>
            <person name="Li J."/>
        </authorList>
    </citation>
    <scope>NUCLEOTIDE SEQUENCE</scope>
    <source>
        <strain evidence="7">Dzin_1.0</strain>
    </source>
</reference>
<evidence type="ECO:0000256" key="3">
    <source>
        <dbReference type="ARBA" id="ARBA00022691"/>
    </source>
</evidence>
<dbReference type="SUPFAM" id="SSF53335">
    <property type="entry name" value="S-adenosyl-L-methionine-dependent methyltransferases"/>
    <property type="match status" value="1"/>
</dbReference>
<dbReference type="InterPro" id="IPR036390">
    <property type="entry name" value="WH_DNA-bd_sf"/>
</dbReference>
<dbReference type="FunFam" id="1.10.10.10:FF:000213">
    <property type="entry name" value="Coniferyl alcohol 9-O-methyltransferase"/>
    <property type="match status" value="1"/>
</dbReference>
<dbReference type="GO" id="GO:0008757">
    <property type="term" value="F:S-adenosylmethionine-dependent methyltransferase activity"/>
    <property type="evidence" value="ECO:0007669"/>
    <property type="project" value="UniProtKB-ARBA"/>
</dbReference>
<protein>
    <submittedName>
        <fullName evidence="7">Uncharacterized protein</fullName>
    </submittedName>
</protein>
<keyword evidence="2" id="KW-0808">Transferase</keyword>
<dbReference type="Proteomes" id="UP001085076">
    <property type="component" value="Miscellaneous, Linkage group lg09"/>
</dbReference>
<dbReference type="EMBL" id="JAGGNH010000009">
    <property type="protein sequence ID" value="KAJ0964024.1"/>
    <property type="molecule type" value="Genomic_DNA"/>
</dbReference>
<accession>A0A9D5H5C6</accession>
<evidence type="ECO:0000259" key="5">
    <source>
        <dbReference type="Pfam" id="PF00891"/>
    </source>
</evidence>
<dbReference type="Gene3D" id="3.40.50.150">
    <property type="entry name" value="Vaccinia Virus protein VP39"/>
    <property type="match status" value="1"/>
</dbReference>
<dbReference type="InterPro" id="IPR036388">
    <property type="entry name" value="WH-like_DNA-bd_sf"/>
</dbReference>
<evidence type="ECO:0000256" key="4">
    <source>
        <dbReference type="PIRSR" id="PIRSR005739-1"/>
    </source>
</evidence>
<dbReference type="PROSITE" id="PS51683">
    <property type="entry name" value="SAM_OMT_II"/>
    <property type="match status" value="1"/>
</dbReference>
<dbReference type="InterPro" id="IPR029063">
    <property type="entry name" value="SAM-dependent_MTases_sf"/>
</dbReference>
<dbReference type="FunFam" id="3.40.50.150:FF:000057">
    <property type="entry name" value="O-methyltransferase ZRP4"/>
    <property type="match status" value="1"/>
</dbReference>
<evidence type="ECO:0000256" key="1">
    <source>
        <dbReference type="ARBA" id="ARBA00022603"/>
    </source>
</evidence>
<gene>
    <name evidence="7" type="ORF">J5N97_029146</name>
</gene>
<reference evidence="7" key="1">
    <citation type="submission" date="2021-03" db="EMBL/GenBank/DDBJ databases">
        <authorList>
            <person name="Li Z."/>
            <person name="Yang C."/>
        </authorList>
    </citation>
    <scope>NUCLEOTIDE SEQUENCE</scope>
    <source>
        <strain evidence="7">Dzin_1.0</strain>
        <tissue evidence="7">Leaf</tissue>
    </source>
</reference>
<evidence type="ECO:0000313" key="8">
    <source>
        <dbReference type="Proteomes" id="UP001085076"/>
    </source>
</evidence>
<dbReference type="PIRSF" id="PIRSF005739">
    <property type="entry name" value="O-mtase"/>
    <property type="match status" value="1"/>
</dbReference>
<dbReference type="GO" id="GO:0032259">
    <property type="term" value="P:methylation"/>
    <property type="evidence" value="ECO:0007669"/>
    <property type="project" value="UniProtKB-KW"/>
</dbReference>
<dbReference type="InterPro" id="IPR012967">
    <property type="entry name" value="COMT_dimerisation"/>
</dbReference>
<feature type="active site" description="Proton acceptor" evidence="4">
    <location>
        <position position="256"/>
    </location>
</feature>
<evidence type="ECO:0000259" key="6">
    <source>
        <dbReference type="Pfam" id="PF08100"/>
    </source>
</evidence>
<keyword evidence="8" id="KW-1185">Reference proteome</keyword>
<feature type="domain" description="O-methyltransferase C-terminal" evidence="5">
    <location>
        <begin position="138"/>
        <end position="335"/>
    </location>
</feature>
<name>A0A9D5H5C6_9LILI</name>
<organism evidence="7 8">
    <name type="scientific">Dioscorea zingiberensis</name>
    <dbReference type="NCBI Taxonomy" id="325984"/>
    <lineage>
        <taxon>Eukaryota</taxon>
        <taxon>Viridiplantae</taxon>
        <taxon>Streptophyta</taxon>
        <taxon>Embryophyta</taxon>
        <taxon>Tracheophyta</taxon>
        <taxon>Spermatophyta</taxon>
        <taxon>Magnoliopsida</taxon>
        <taxon>Liliopsida</taxon>
        <taxon>Dioscoreales</taxon>
        <taxon>Dioscoreaceae</taxon>
        <taxon>Dioscorea</taxon>
    </lineage>
</organism>
<dbReference type="InterPro" id="IPR001077">
    <property type="entry name" value="COMT_C"/>
</dbReference>
<dbReference type="SUPFAM" id="SSF46785">
    <property type="entry name" value="Winged helix' DNA-binding domain"/>
    <property type="match status" value="1"/>
</dbReference>
<dbReference type="PANTHER" id="PTHR11746">
    <property type="entry name" value="O-METHYLTRANSFERASE"/>
    <property type="match status" value="1"/>
</dbReference>
<comment type="caution">
    <text evidence="7">The sequence shown here is derived from an EMBL/GenBank/DDBJ whole genome shotgun (WGS) entry which is preliminary data.</text>
</comment>
<keyword evidence="3" id="KW-0949">S-adenosyl-L-methionine</keyword>
<dbReference type="InterPro" id="IPR016461">
    <property type="entry name" value="COMT-like"/>
</dbReference>
<evidence type="ECO:0000313" key="7">
    <source>
        <dbReference type="EMBL" id="KAJ0964024.1"/>
    </source>
</evidence>
<dbReference type="Gene3D" id="1.10.10.10">
    <property type="entry name" value="Winged helix-like DNA-binding domain superfamily/Winged helix DNA-binding domain"/>
    <property type="match status" value="1"/>
</dbReference>
<proteinExistence type="predicted"/>
<keyword evidence="1" id="KW-0489">Methyltransferase</keyword>